<dbReference type="InterPro" id="IPR002347">
    <property type="entry name" value="SDR_fam"/>
</dbReference>
<comment type="similarity">
    <text evidence="1">Belongs to the short-chain dehydrogenases/reductases (SDR) family.</text>
</comment>
<accession>A0AAW1VNW4</accession>
<organism evidence="2 3">
    <name type="scientific">Rubus argutus</name>
    <name type="common">Southern blackberry</name>
    <dbReference type="NCBI Taxonomy" id="59490"/>
    <lineage>
        <taxon>Eukaryota</taxon>
        <taxon>Viridiplantae</taxon>
        <taxon>Streptophyta</taxon>
        <taxon>Embryophyta</taxon>
        <taxon>Tracheophyta</taxon>
        <taxon>Spermatophyta</taxon>
        <taxon>Magnoliopsida</taxon>
        <taxon>eudicotyledons</taxon>
        <taxon>Gunneridae</taxon>
        <taxon>Pentapetalae</taxon>
        <taxon>rosids</taxon>
        <taxon>fabids</taxon>
        <taxon>Rosales</taxon>
        <taxon>Rosaceae</taxon>
        <taxon>Rosoideae</taxon>
        <taxon>Rosoideae incertae sedis</taxon>
        <taxon>Rubus</taxon>
    </lineage>
</organism>
<dbReference type="Pfam" id="PF13561">
    <property type="entry name" value="adh_short_C2"/>
    <property type="match status" value="1"/>
</dbReference>
<evidence type="ECO:0000256" key="1">
    <source>
        <dbReference type="ARBA" id="ARBA00006484"/>
    </source>
</evidence>
<dbReference type="PANTHER" id="PTHR42820">
    <property type="entry name" value="SHORT-CHAIN DEHYDROGENASE REDUCTASE"/>
    <property type="match status" value="1"/>
</dbReference>
<dbReference type="InterPro" id="IPR036291">
    <property type="entry name" value="NAD(P)-bd_dom_sf"/>
</dbReference>
<dbReference type="Gene3D" id="3.40.50.720">
    <property type="entry name" value="NAD(P)-binding Rossmann-like Domain"/>
    <property type="match status" value="2"/>
</dbReference>
<keyword evidence="3" id="KW-1185">Reference proteome</keyword>
<gene>
    <name evidence="2" type="ORF">M0R45_002847</name>
</gene>
<dbReference type="EMBL" id="JBEDUW010000089">
    <property type="protein sequence ID" value="KAK9906141.1"/>
    <property type="molecule type" value="Genomic_DNA"/>
</dbReference>
<comment type="caution">
    <text evidence="2">The sequence shown here is derived from an EMBL/GenBank/DDBJ whole genome shotgun (WGS) entry which is preliminary data.</text>
</comment>
<name>A0AAW1VNW4_RUBAR</name>
<dbReference type="Proteomes" id="UP001457282">
    <property type="component" value="Unassembled WGS sequence"/>
</dbReference>
<reference evidence="2 3" key="1">
    <citation type="journal article" date="2023" name="G3 (Bethesda)">
        <title>A chromosome-length genome assembly and annotation of blackberry (Rubus argutus, cv. 'Hillquist').</title>
        <authorList>
            <person name="Bruna T."/>
            <person name="Aryal R."/>
            <person name="Dudchenko O."/>
            <person name="Sargent D.J."/>
            <person name="Mead D."/>
            <person name="Buti M."/>
            <person name="Cavallini A."/>
            <person name="Hytonen T."/>
            <person name="Andres J."/>
            <person name="Pham M."/>
            <person name="Weisz D."/>
            <person name="Mascagni F."/>
            <person name="Usai G."/>
            <person name="Natali L."/>
            <person name="Bassil N."/>
            <person name="Fernandez G.E."/>
            <person name="Lomsadze A."/>
            <person name="Armour M."/>
            <person name="Olukolu B."/>
            <person name="Poorten T."/>
            <person name="Britton C."/>
            <person name="Davik J."/>
            <person name="Ashrafi H."/>
            <person name="Aiden E.L."/>
            <person name="Borodovsky M."/>
            <person name="Worthington M."/>
        </authorList>
    </citation>
    <scope>NUCLEOTIDE SEQUENCE [LARGE SCALE GENOMIC DNA]</scope>
    <source>
        <strain evidence="2">PI 553951</strain>
    </source>
</reference>
<proteinExistence type="inferred from homology"/>
<sequence>MAVNARRMAACVKYAARAMVEKGVRGSIVSLVCTASFLSECGTEGQTDHTMSKHAVLGLVSTGPLTEKHVADAVVFLASEDSEFISGHNLVVDGGRGMNVIAALKP</sequence>
<dbReference type="AlphaFoldDB" id="A0AAW1VNW4"/>
<dbReference type="SUPFAM" id="SSF51735">
    <property type="entry name" value="NAD(P)-binding Rossmann-fold domains"/>
    <property type="match status" value="1"/>
</dbReference>
<evidence type="ECO:0000313" key="2">
    <source>
        <dbReference type="EMBL" id="KAK9906141.1"/>
    </source>
</evidence>
<evidence type="ECO:0000313" key="3">
    <source>
        <dbReference type="Proteomes" id="UP001457282"/>
    </source>
</evidence>
<protein>
    <submittedName>
        <fullName evidence="2">Uncharacterized protein</fullName>
    </submittedName>
</protein>
<dbReference type="PANTHER" id="PTHR42820:SF21">
    <property type="entry name" value="SHORT-CHAIN DEHYDROGENASE REDUCTASE 3B-LIKE"/>
    <property type="match status" value="1"/>
</dbReference>